<dbReference type="Pfam" id="PF17766">
    <property type="entry name" value="fn3_6"/>
    <property type="match status" value="1"/>
</dbReference>
<evidence type="ECO:0000259" key="5">
    <source>
        <dbReference type="Pfam" id="PF02225"/>
    </source>
</evidence>
<reference evidence="7" key="1">
    <citation type="submission" date="2018-06" db="EMBL/GenBank/DDBJ databases">
        <authorList>
            <person name="Zhirakovskaya E."/>
        </authorList>
    </citation>
    <scope>NUCLEOTIDE SEQUENCE</scope>
</reference>
<dbReference type="Gene3D" id="2.60.40.2310">
    <property type="match status" value="1"/>
</dbReference>
<evidence type="ECO:0000259" key="6">
    <source>
        <dbReference type="Pfam" id="PF17766"/>
    </source>
</evidence>
<dbReference type="AlphaFoldDB" id="A0A3B0SM99"/>
<name>A0A3B0SM99_9ZZZZ</name>
<feature type="non-terminal residue" evidence="7">
    <location>
        <position position="1"/>
    </location>
</feature>
<dbReference type="Gene3D" id="3.50.30.30">
    <property type="match status" value="1"/>
</dbReference>
<dbReference type="GO" id="GO:0004252">
    <property type="term" value="F:serine-type endopeptidase activity"/>
    <property type="evidence" value="ECO:0007669"/>
    <property type="project" value="InterPro"/>
</dbReference>
<dbReference type="PROSITE" id="PS51892">
    <property type="entry name" value="SUBTILASE"/>
    <property type="match status" value="1"/>
</dbReference>
<dbReference type="Pfam" id="PF02225">
    <property type="entry name" value="PA"/>
    <property type="match status" value="1"/>
</dbReference>
<feature type="domain" description="PA" evidence="5">
    <location>
        <begin position="157"/>
        <end position="227"/>
    </location>
</feature>
<dbReference type="InterPro" id="IPR046450">
    <property type="entry name" value="PA_dom_sf"/>
</dbReference>
<dbReference type="InterPro" id="IPR041469">
    <property type="entry name" value="Subtilisin-like_FN3"/>
</dbReference>
<feature type="domain" description="Peptidase S8/S53" evidence="4">
    <location>
        <begin position="2"/>
        <end position="347"/>
    </location>
</feature>
<dbReference type="SUPFAM" id="SSF52743">
    <property type="entry name" value="Subtilisin-like"/>
    <property type="match status" value="1"/>
</dbReference>
<gene>
    <name evidence="7" type="ORF">MNBD_ACTINO02-2362</name>
</gene>
<dbReference type="InterPro" id="IPR000209">
    <property type="entry name" value="Peptidase_S8/S53_dom"/>
</dbReference>
<dbReference type="InterPro" id="IPR023828">
    <property type="entry name" value="Peptidase_S8_Ser-AS"/>
</dbReference>
<evidence type="ECO:0000313" key="7">
    <source>
        <dbReference type="EMBL" id="VAW06925.1"/>
    </source>
</evidence>
<protein>
    <submittedName>
        <fullName evidence="7">Serine protease, subtilase family</fullName>
    </submittedName>
</protein>
<evidence type="ECO:0000256" key="1">
    <source>
        <dbReference type="ARBA" id="ARBA00022670"/>
    </source>
</evidence>
<keyword evidence="2" id="KW-0378">Hydrolase</keyword>
<dbReference type="InterPro" id="IPR045051">
    <property type="entry name" value="SBT"/>
</dbReference>
<feature type="domain" description="Subtilisin-like protease fibronectin type-III" evidence="6">
    <location>
        <begin position="396"/>
        <end position="486"/>
    </location>
</feature>
<keyword evidence="3" id="KW-0720">Serine protease</keyword>
<proteinExistence type="predicted"/>
<evidence type="ECO:0000256" key="2">
    <source>
        <dbReference type="ARBA" id="ARBA00022801"/>
    </source>
</evidence>
<dbReference type="InterPro" id="IPR003137">
    <property type="entry name" value="PA_domain"/>
</dbReference>
<evidence type="ECO:0000259" key="4">
    <source>
        <dbReference type="Pfam" id="PF00082"/>
    </source>
</evidence>
<organism evidence="7">
    <name type="scientific">hydrothermal vent metagenome</name>
    <dbReference type="NCBI Taxonomy" id="652676"/>
    <lineage>
        <taxon>unclassified sequences</taxon>
        <taxon>metagenomes</taxon>
        <taxon>ecological metagenomes</taxon>
    </lineage>
</organism>
<dbReference type="Gene3D" id="3.40.50.200">
    <property type="entry name" value="Peptidase S8/S53 domain"/>
    <property type="match status" value="1"/>
</dbReference>
<dbReference type="SUPFAM" id="SSF52025">
    <property type="entry name" value="PA domain"/>
    <property type="match status" value="1"/>
</dbReference>
<dbReference type="PANTHER" id="PTHR10795">
    <property type="entry name" value="PROPROTEIN CONVERTASE SUBTILISIN/KEXIN"/>
    <property type="match status" value="1"/>
</dbReference>
<dbReference type="CDD" id="cd02120">
    <property type="entry name" value="PA_subtilisin_like"/>
    <property type="match status" value="1"/>
</dbReference>
<keyword evidence="1 7" id="KW-0645">Protease</keyword>
<dbReference type="InterPro" id="IPR036852">
    <property type="entry name" value="Peptidase_S8/S53_dom_sf"/>
</dbReference>
<dbReference type="EMBL" id="UOEK01000375">
    <property type="protein sequence ID" value="VAW06925.1"/>
    <property type="molecule type" value="Genomic_DNA"/>
</dbReference>
<sequence>GVAASIFGVDRGFVSGVAPRAHIAAYKACGDLGCFESDLIFAIDSAIADGVDVINYSIGGGSSDPYSDASALAFLSAYDNGIFVATSAGNSGPGANTVGSPGDAPWVTTVGASSTDRQYQSTVTVVSGDNELVLTGATVTAGINTPTEVILADASDPLCLVSAQGSFDYTDKVVICERGAIARVAKSFNVLQQGAAGMLLYNPTTQGLATDNHFIPSVHLEADAGALLLDFMATNVGSVVTATFTGGIETETLGDVMASFSSRGGDSYLTIKPDVTAPGVQILAGNTPMPATVTGGLPGELFQSIQGTSMSSPHVAGAAALLAQMNPDWTPGQIKSALMLTAKQDGVFKEDGTTPSDYFDRGSGRIDLSVAGDSGLTIDESAADFLANQGKEWENNYPSVWVPVLPGKITVERTVQNESSSRATWKLSVSAPDDVKISVPRRIRVPGNGEATFEIKIDARNVPVGEIRMAEITLKKGDQRLHIPVAFKRAEAAVTINKTCDPSTFKQWQSTTCTITIQNNSFSVAEVDVRDKLPRKLLLDPFSISGGDWIGWNKVGFSGALGPATPPSVAIVEASSPAGYLPLAAFGIPPATPPSNADDGALVLTGLDFSYGGISYTDAIWSVNGAIEAGTTSGLALGASNSALPGTTLPNNLIAPWWTDLNLNDGGDLYIGALGDGISTWDVIEWANVALFGDPTRTYSFQIWIERGTANISFAYGAGDATEGATGTVGAEDAAGSSGDTYYFNGTGTNPWIGSPDPDNPTGPPIRSDLAIETGAAIPGETHVITFDALGIRRGNWTNWATLTSDAFAGTAIDGASGTIERASRPPWGWR</sequence>
<dbReference type="Pfam" id="PF00082">
    <property type="entry name" value="Peptidase_S8"/>
    <property type="match status" value="1"/>
</dbReference>
<dbReference type="GO" id="GO:0006508">
    <property type="term" value="P:proteolysis"/>
    <property type="evidence" value="ECO:0007669"/>
    <property type="project" value="UniProtKB-KW"/>
</dbReference>
<evidence type="ECO:0000256" key="3">
    <source>
        <dbReference type="ARBA" id="ARBA00022825"/>
    </source>
</evidence>
<dbReference type="PROSITE" id="PS00138">
    <property type="entry name" value="SUBTILASE_SER"/>
    <property type="match status" value="1"/>
</dbReference>
<accession>A0A3B0SM99</accession>